<dbReference type="InterPro" id="IPR008978">
    <property type="entry name" value="HSP20-like_chaperone"/>
</dbReference>
<evidence type="ECO:0000256" key="2">
    <source>
        <dbReference type="RuleBase" id="RU003616"/>
    </source>
</evidence>
<feature type="domain" description="SHSP" evidence="3">
    <location>
        <begin position="33"/>
        <end position="149"/>
    </location>
</feature>
<evidence type="ECO:0000313" key="5">
    <source>
        <dbReference type="Proteomes" id="UP001207605"/>
    </source>
</evidence>
<dbReference type="Proteomes" id="UP001207605">
    <property type="component" value="Unassembled WGS sequence"/>
</dbReference>
<dbReference type="Pfam" id="PF00011">
    <property type="entry name" value="HSP20"/>
    <property type="match status" value="1"/>
</dbReference>
<dbReference type="PANTHER" id="PTHR11527">
    <property type="entry name" value="HEAT-SHOCK PROTEIN 20 FAMILY MEMBER"/>
    <property type="match status" value="1"/>
</dbReference>
<keyword evidence="5" id="KW-1185">Reference proteome</keyword>
<name>A0ABT2S410_9FIRM</name>
<reference evidence="4 5" key="1">
    <citation type="journal article" date="2021" name="ISME Commun">
        <title>Automated analysis of genomic sequences facilitates high-throughput and comprehensive description of bacteria.</title>
        <authorList>
            <person name="Hitch T.C.A."/>
        </authorList>
    </citation>
    <scope>NUCLEOTIDE SEQUENCE [LARGE SCALE GENOMIC DNA]</scope>
    <source>
        <strain evidence="4 5">Sanger_02</strain>
    </source>
</reference>
<accession>A0ABT2S410</accession>
<sequence>MMMPSIFRENLFDDFMNDFAFPAFPNVDKELYGKHAKNLMKTDVKDTKEGYKVDIDLPGFTKDEIQMHLKDGVLTVSAAKGLDKDEEDKKGNYIRKERYAGSLSRSFYVGEYLTEEDIHPKYENGILSFVVPKEEEKPVEEKSHYITIE</sequence>
<gene>
    <name evidence="4" type="ORF">OCV65_03630</name>
</gene>
<organism evidence="4 5">
    <name type="scientific">Dorea ammoniilytica</name>
    <dbReference type="NCBI Taxonomy" id="2981788"/>
    <lineage>
        <taxon>Bacteria</taxon>
        <taxon>Bacillati</taxon>
        <taxon>Bacillota</taxon>
        <taxon>Clostridia</taxon>
        <taxon>Lachnospirales</taxon>
        <taxon>Lachnospiraceae</taxon>
        <taxon>Dorea</taxon>
    </lineage>
</organism>
<comment type="caution">
    <text evidence="4">The sequence shown here is derived from an EMBL/GenBank/DDBJ whole genome shotgun (WGS) entry which is preliminary data.</text>
</comment>
<dbReference type="InterPro" id="IPR002068">
    <property type="entry name" value="A-crystallin/Hsp20_dom"/>
</dbReference>
<proteinExistence type="inferred from homology"/>
<dbReference type="CDD" id="cd06471">
    <property type="entry name" value="ACD_LpsHSP_like"/>
    <property type="match status" value="1"/>
</dbReference>
<evidence type="ECO:0000256" key="1">
    <source>
        <dbReference type="PROSITE-ProRule" id="PRU00285"/>
    </source>
</evidence>
<dbReference type="RefSeq" id="WP_118383454.1">
    <property type="nucleotide sequence ID" value="NZ_JAOQJV010000003.1"/>
</dbReference>
<protein>
    <submittedName>
        <fullName evidence="4">Hsp20/alpha crystallin family protein</fullName>
    </submittedName>
</protein>
<comment type="similarity">
    <text evidence="1 2">Belongs to the small heat shock protein (HSP20) family.</text>
</comment>
<dbReference type="Gene3D" id="2.60.40.790">
    <property type="match status" value="1"/>
</dbReference>
<dbReference type="SUPFAM" id="SSF49764">
    <property type="entry name" value="HSP20-like chaperones"/>
    <property type="match status" value="1"/>
</dbReference>
<evidence type="ECO:0000313" key="4">
    <source>
        <dbReference type="EMBL" id="MCU6699329.1"/>
    </source>
</evidence>
<dbReference type="PROSITE" id="PS01031">
    <property type="entry name" value="SHSP"/>
    <property type="match status" value="1"/>
</dbReference>
<evidence type="ECO:0000259" key="3">
    <source>
        <dbReference type="PROSITE" id="PS01031"/>
    </source>
</evidence>
<dbReference type="InterPro" id="IPR031107">
    <property type="entry name" value="Small_HSP"/>
</dbReference>
<dbReference type="EMBL" id="JAOQJV010000003">
    <property type="protein sequence ID" value="MCU6699329.1"/>
    <property type="molecule type" value="Genomic_DNA"/>
</dbReference>